<evidence type="ECO:0000259" key="1">
    <source>
        <dbReference type="Pfam" id="PF06114"/>
    </source>
</evidence>
<dbReference type="InterPro" id="IPR010359">
    <property type="entry name" value="IrrE_HExxH"/>
</dbReference>
<feature type="domain" description="IrrE N-terminal-like" evidence="1">
    <location>
        <begin position="113"/>
        <end position="229"/>
    </location>
</feature>
<accession>T1A9D9</accession>
<dbReference type="EMBL" id="AUZY01006672">
    <property type="protein sequence ID" value="EQD53612.1"/>
    <property type="molecule type" value="Genomic_DNA"/>
</dbReference>
<feature type="non-terminal residue" evidence="2">
    <location>
        <position position="294"/>
    </location>
</feature>
<dbReference type="Gene3D" id="1.10.10.2910">
    <property type="match status" value="1"/>
</dbReference>
<dbReference type="InterPro" id="IPR052345">
    <property type="entry name" value="Rad_response_metalloprotease"/>
</dbReference>
<proteinExistence type="predicted"/>
<organism evidence="2">
    <name type="scientific">mine drainage metagenome</name>
    <dbReference type="NCBI Taxonomy" id="410659"/>
    <lineage>
        <taxon>unclassified sequences</taxon>
        <taxon>metagenomes</taxon>
        <taxon>ecological metagenomes</taxon>
    </lineage>
</organism>
<protein>
    <submittedName>
        <fullName evidence="2">Protein containing DUF955</fullName>
    </submittedName>
</protein>
<comment type="caution">
    <text evidence="2">The sequence shown here is derived from an EMBL/GenBank/DDBJ whole genome shotgun (WGS) entry which is preliminary data.</text>
</comment>
<dbReference type="AlphaFoldDB" id="T1A9D9"/>
<sequence>MLAGEELAGAGVDVSGMLFRAAPRDLGESAQGGLRLFEQRVSEYVELAGEMGTVLPGPGRSPFAAARGASGKEVAWAARQLRRQLNLGGGALGDPFQVLDEHVLIWRLPLGADLGEAPSGFFYNHPQAGFCIAVNSQMTLGRQVFTLAHELAHAYFHSQAADVVVSMPGEDHGRERFADAFAGEFLVPADELRRVVGELAPFDDLANPTLVVHFQRHFGVSFATLRVRLLQEKLITRSDFDVLAEASPSRLALALGYRVHPADMGSYDLHPLQAQPTRVLLLVRAALERGVITP</sequence>
<evidence type="ECO:0000313" key="2">
    <source>
        <dbReference type="EMBL" id="EQD53612.1"/>
    </source>
</evidence>
<name>T1A9D9_9ZZZZ</name>
<gene>
    <name evidence="2" type="ORF">B1B_10142</name>
</gene>
<dbReference type="Pfam" id="PF06114">
    <property type="entry name" value="Peptidase_M78"/>
    <property type="match status" value="1"/>
</dbReference>
<dbReference type="PANTHER" id="PTHR43236:SF1">
    <property type="entry name" value="BLL7220 PROTEIN"/>
    <property type="match status" value="1"/>
</dbReference>
<reference evidence="2" key="1">
    <citation type="submission" date="2013-08" db="EMBL/GenBank/DDBJ databases">
        <authorList>
            <person name="Mendez C."/>
            <person name="Richter M."/>
            <person name="Ferrer M."/>
            <person name="Sanchez J."/>
        </authorList>
    </citation>
    <scope>NUCLEOTIDE SEQUENCE</scope>
</reference>
<reference evidence="2" key="2">
    <citation type="journal article" date="2014" name="ISME J.">
        <title>Microbial stratification in low pH oxic and suboxic macroscopic growths along an acid mine drainage.</title>
        <authorList>
            <person name="Mendez-Garcia C."/>
            <person name="Mesa V."/>
            <person name="Sprenger R.R."/>
            <person name="Richter M."/>
            <person name="Diez M.S."/>
            <person name="Solano J."/>
            <person name="Bargiela R."/>
            <person name="Golyshina O.V."/>
            <person name="Manteca A."/>
            <person name="Ramos J.L."/>
            <person name="Gallego J.R."/>
            <person name="Llorente I."/>
            <person name="Martins Dos Santos V.A."/>
            <person name="Jensen O.N."/>
            <person name="Pelaez A.I."/>
            <person name="Sanchez J."/>
            <person name="Ferrer M."/>
        </authorList>
    </citation>
    <scope>NUCLEOTIDE SEQUENCE</scope>
</reference>
<dbReference type="PANTHER" id="PTHR43236">
    <property type="entry name" value="ANTITOXIN HIGA1"/>
    <property type="match status" value="1"/>
</dbReference>